<keyword evidence="2 4" id="KW-0689">Ribosomal protein</keyword>
<evidence type="ECO:0000313" key="7">
    <source>
        <dbReference type="EMBL" id="PIZ46342.1"/>
    </source>
</evidence>
<feature type="region of interest" description="Disordered" evidence="6">
    <location>
        <begin position="114"/>
        <end position="134"/>
    </location>
</feature>
<organism evidence="7 8">
    <name type="scientific">Candidatus Woesebacteria bacterium CG_4_10_14_0_2_um_filter_44_9</name>
    <dbReference type="NCBI Taxonomy" id="1975055"/>
    <lineage>
        <taxon>Bacteria</taxon>
        <taxon>Candidatus Woeseibacteriota</taxon>
    </lineage>
</organism>
<dbReference type="PANTHER" id="PTHR21569">
    <property type="entry name" value="RIBOSOMAL PROTEIN S9"/>
    <property type="match status" value="1"/>
</dbReference>
<dbReference type="Gene3D" id="3.30.230.10">
    <property type="match status" value="1"/>
</dbReference>
<dbReference type="GO" id="GO:0015935">
    <property type="term" value="C:small ribosomal subunit"/>
    <property type="evidence" value="ECO:0007669"/>
    <property type="project" value="TreeGrafter"/>
</dbReference>
<dbReference type="InterPro" id="IPR020568">
    <property type="entry name" value="Ribosomal_Su5_D2-typ_SF"/>
</dbReference>
<evidence type="ECO:0000256" key="4">
    <source>
        <dbReference type="RuleBase" id="RU003815"/>
    </source>
</evidence>
<proteinExistence type="inferred from homology"/>
<dbReference type="EMBL" id="PFNN01000008">
    <property type="protein sequence ID" value="PIZ46342.1"/>
    <property type="molecule type" value="Genomic_DNA"/>
</dbReference>
<comment type="similarity">
    <text evidence="1 4">Belongs to the universal ribosomal protein uS9 family.</text>
</comment>
<dbReference type="Proteomes" id="UP000231727">
    <property type="component" value="Unassembled WGS sequence"/>
</dbReference>
<evidence type="ECO:0000256" key="3">
    <source>
        <dbReference type="ARBA" id="ARBA00023274"/>
    </source>
</evidence>
<dbReference type="GO" id="GO:0003735">
    <property type="term" value="F:structural constituent of ribosome"/>
    <property type="evidence" value="ECO:0007669"/>
    <property type="project" value="InterPro"/>
</dbReference>
<name>A0A2M7TJ05_9BACT</name>
<dbReference type="InterPro" id="IPR014721">
    <property type="entry name" value="Ribsml_uS5_D2-typ_fold_subgr"/>
</dbReference>
<dbReference type="InterPro" id="IPR000754">
    <property type="entry name" value="Ribosomal_uS9"/>
</dbReference>
<dbReference type="PANTHER" id="PTHR21569:SF1">
    <property type="entry name" value="SMALL RIBOSOMAL SUBUNIT PROTEIN US9M"/>
    <property type="match status" value="1"/>
</dbReference>
<evidence type="ECO:0000256" key="5">
    <source>
        <dbReference type="RuleBase" id="RU003816"/>
    </source>
</evidence>
<dbReference type="GO" id="GO:0003723">
    <property type="term" value="F:RNA binding"/>
    <property type="evidence" value="ECO:0007669"/>
    <property type="project" value="TreeGrafter"/>
</dbReference>
<feature type="compositionally biased region" description="Basic residues" evidence="6">
    <location>
        <begin position="124"/>
        <end position="134"/>
    </location>
</feature>
<dbReference type="PROSITE" id="PS00360">
    <property type="entry name" value="RIBOSOMAL_S9"/>
    <property type="match status" value="1"/>
</dbReference>
<dbReference type="GO" id="GO:0006412">
    <property type="term" value="P:translation"/>
    <property type="evidence" value="ECO:0007669"/>
    <property type="project" value="InterPro"/>
</dbReference>
<dbReference type="InterPro" id="IPR020574">
    <property type="entry name" value="Ribosomal_uS9_CS"/>
</dbReference>
<dbReference type="AlphaFoldDB" id="A0A2M7TJ05"/>
<keyword evidence="3 4" id="KW-0687">Ribonucleoprotein</keyword>
<dbReference type="SUPFAM" id="SSF54211">
    <property type="entry name" value="Ribosomal protein S5 domain 2-like"/>
    <property type="match status" value="1"/>
</dbReference>
<gene>
    <name evidence="7" type="primary">rpsI</name>
    <name evidence="7" type="ORF">COY30_00255</name>
</gene>
<evidence type="ECO:0000256" key="1">
    <source>
        <dbReference type="ARBA" id="ARBA00005251"/>
    </source>
</evidence>
<comment type="caution">
    <text evidence="7">The sequence shown here is derived from an EMBL/GenBank/DDBJ whole genome shotgun (WGS) entry which is preliminary data.</text>
</comment>
<evidence type="ECO:0000256" key="2">
    <source>
        <dbReference type="ARBA" id="ARBA00022980"/>
    </source>
</evidence>
<reference evidence="8" key="1">
    <citation type="submission" date="2017-09" db="EMBL/GenBank/DDBJ databases">
        <title>Depth-based differentiation of microbial function through sediment-hosted aquifers and enrichment of novel symbionts in the deep terrestrial subsurface.</title>
        <authorList>
            <person name="Probst A.J."/>
            <person name="Ladd B."/>
            <person name="Jarett J.K."/>
            <person name="Geller-Mcgrath D.E."/>
            <person name="Sieber C.M.K."/>
            <person name="Emerson J.B."/>
            <person name="Anantharaman K."/>
            <person name="Thomas B.C."/>
            <person name="Malmstrom R."/>
            <person name="Stieglmeier M."/>
            <person name="Klingl A."/>
            <person name="Woyke T."/>
            <person name="Ryan C.M."/>
            <person name="Banfield J.F."/>
        </authorList>
    </citation>
    <scope>NUCLEOTIDE SEQUENCE [LARGE SCALE GENOMIC DNA]</scope>
</reference>
<sequence>MGKKINYTYATGKRKTSSARVRIFRGKEENSVNGMPVEKYFPGVINETFWKRPLAVTETSDKYYFTAKITGGGKSSQLEALVNGIAKALVKISAEKYKKPLKKFGFLTRDARERQRRMVGMGGKSRRKKQSPKR</sequence>
<evidence type="ECO:0000256" key="6">
    <source>
        <dbReference type="SAM" id="MobiDB-lite"/>
    </source>
</evidence>
<protein>
    <recommendedName>
        <fullName evidence="5">30S ribosomal protein S9</fullName>
    </recommendedName>
</protein>
<evidence type="ECO:0000313" key="8">
    <source>
        <dbReference type="Proteomes" id="UP000231727"/>
    </source>
</evidence>
<dbReference type="Pfam" id="PF00380">
    <property type="entry name" value="Ribosomal_S9"/>
    <property type="match status" value="1"/>
</dbReference>
<accession>A0A2M7TJ05</accession>